<keyword evidence="2 4" id="KW-0808">Transferase</keyword>
<evidence type="ECO:0000256" key="3">
    <source>
        <dbReference type="ARBA" id="ARBA00022691"/>
    </source>
</evidence>
<dbReference type="GO" id="GO:0032259">
    <property type="term" value="P:methylation"/>
    <property type="evidence" value="ECO:0007669"/>
    <property type="project" value="UniProtKB-KW"/>
</dbReference>
<dbReference type="EC" id="2.1.1.297" evidence="4"/>
<feature type="binding site" evidence="4">
    <location>
        <begin position="167"/>
        <end position="170"/>
    </location>
    <ligand>
        <name>substrate</name>
    </ligand>
</feature>
<dbReference type="PRINTS" id="PR00507">
    <property type="entry name" value="N12N6MTFRASE"/>
</dbReference>
<evidence type="ECO:0000256" key="2">
    <source>
        <dbReference type="ARBA" id="ARBA00022679"/>
    </source>
</evidence>
<feature type="binding site" evidence="4">
    <location>
        <begin position="100"/>
        <end position="104"/>
    </location>
    <ligand>
        <name>S-adenosyl-L-methionine</name>
        <dbReference type="ChEBI" id="CHEBI:59789"/>
    </ligand>
</feature>
<dbReference type="Proteomes" id="UP001310692">
    <property type="component" value="Unassembled WGS sequence"/>
</dbReference>
<dbReference type="PROSITE" id="PS00092">
    <property type="entry name" value="N6_MTASE"/>
    <property type="match status" value="1"/>
</dbReference>
<dbReference type="InterPro" id="IPR025714">
    <property type="entry name" value="Methyltranfer_dom"/>
</dbReference>
<keyword evidence="3 4" id="KW-0949">S-adenosyl-L-methionine</keyword>
<feature type="binding site" evidence="4">
    <location>
        <position position="167"/>
    </location>
    <ligand>
        <name>S-adenosyl-L-methionine</name>
        <dbReference type="ChEBI" id="CHEBI:59789"/>
    </ligand>
</feature>
<evidence type="ECO:0000313" key="6">
    <source>
        <dbReference type="EMBL" id="MEE2566226.1"/>
    </source>
</evidence>
<evidence type="ECO:0000256" key="4">
    <source>
        <dbReference type="HAMAP-Rule" id="MF_02126"/>
    </source>
</evidence>
<organism evidence="6 7">
    <name type="scientific">Hyphobacterium marinum</name>
    <dbReference type="NCBI Taxonomy" id="3116574"/>
    <lineage>
        <taxon>Bacteria</taxon>
        <taxon>Pseudomonadati</taxon>
        <taxon>Pseudomonadota</taxon>
        <taxon>Alphaproteobacteria</taxon>
        <taxon>Maricaulales</taxon>
        <taxon>Maricaulaceae</taxon>
        <taxon>Hyphobacterium</taxon>
    </lineage>
</organism>
<evidence type="ECO:0000259" key="5">
    <source>
        <dbReference type="Pfam" id="PF13847"/>
    </source>
</evidence>
<dbReference type="PANTHER" id="PTHR18895">
    <property type="entry name" value="HEMK METHYLTRANSFERASE"/>
    <property type="match status" value="1"/>
</dbReference>
<dbReference type="EMBL" id="JAZDRO010000002">
    <property type="protein sequence ID" value="MEE2566226.1"/>
    <property type="molecule type" value="Genomic_DNA"/>
</dbReference>
<keyword evidence="7" id="KW-1185">Reference proteome</keyword>
<dbReference type="NCBIfam" id="TIGR00536">
    <property type="entry name" value="hemK_fam"/>
    <property type="match status" value="1"/>
</dbReference>
<comment type="caution">
    <text evidence="6">The sequence shown here is derived from an EMBL/GenBank/DDBJ whole genome shotgun (WGS) entry which is preliminary data.</text>
</comment>
<dbReference type="SUPFAM" id="SSF53335">
    <property type="entry name" value="S-adenosyl-L-methionine-dependent methyltransferases"/>
    <property type="match status" value="1"/>
</dbReference>
<evidence type="ECO:0000256" key="1">
    <source>
        <dbReference type="ARBA" id="ARBA00022603"/>
    </source>
</evidence>
<dbReference type="HAMAP" id="MF_02126">
    <property type="entry name" value="RF_methyltr_PrmC"/>
    <property type="match status" value="1"/>
</dbReference>
<accession>A0ABU7LXC6</accession>
<reference evidence="6 7" key="1">
    <citation type="submission" date="2024-01" db="EMBL/GenBank/DDBJ databases">
        <title>Hyphobacterium bacterium isolated from marine sediment.</title>
        <authorList>
            <person name="Zhao S."/>
        </authorList>
    </citation>
    <scope>NUCLEOTIDE SEQUENCE [LARGE SCALE GENOMIC DNA]</scope>
    <source>
        <strain evidence="6 7">Y60-23</strain>
    </source>
</reference>
<dbReference type="InterPro" id="IPR004556">
    <property type="entry name" value="HemK-like"/>
</dbReference>
<dbReference type="InterPro" id="IPR002052">
    <property type="entry name" value="DNA_methylase_N6_adenine_CS"/>
</dbReference>
<dbReference type="InterPro" id="IPR029063">
    <property type="entry name" value="SAM-dependent_MTases_sf"/>
</dbReference>
<evidence type="ECO:0000313" key="7">
    <source>
        <dbReference type="Proteomes" id="UP001310692"/>
    </source>
</evidence>
<dbReference type="GO" id="GO:0102559">
    <property type="term" value="F:peptide chain release factor N(5)-glutamine methyltransferase activity"/>
    <property type="evidence" value="ECO:0007669"/>
    <property type="project" value="UniProtKB-EC"/>
</dbReference>
<proteinExistence type="inferred from homology"/>
<dbReference type="Pfam" id="PF13847">
    <property type="entry name" value="Methyltransf_31"/>
    <property type="match status" value="1"/>
</dbReference>
<dbReference type="CDD" id="cd02440">
    <property type="entry name" value="AdoMet_MTases"/>
    <property type="match status" value="1"/>
</dbReference>
<feature type="binding site" evidence="4">
    <location>
        <position position="152"/>
    </location>
    <ligand>
        <name>S-adenosyl-L-methionine</name>
        <dbReference type="ChEBI" id="CHEBI:59789"/>
    </ligand>
</feature>
<keyword evidence="1 4" id="KW-0489">Methyltransferase</keyword>
<sequence>MTRDDLKSEIAAWLRAAGIDEAALEARHILAAASSEAEARDMAQRRAAREPLSLILGNQPFWTLDLRVTPDVLTPRADTETLVEWALSHLADGGRVVDLGTGSGAILLAILSERPNASGVGIDSSAAALQVAEENARRNNLADRCDFRAGNWADGLPGNAFDLAVSNPPYIASAVLETLDPEVTDHEPYLALDGGADGLDCYRLLVPQLFRILRPGGHAAVEIGYDQAEAVNALFAAAGFADVALSRDLAGNPRVISGQKTETQSR</sequence>
<dbReference type="NCBIfam" id="TIGR03534">
    <property type="entry name" value="RF_mod_PrmC"/>
    <property type="match status" value="1"/>
</dbReference>
<comment type="similarity">
    <text evidence="4">Belongs to the protein N5-glutamine methyltransferase family. PrmC subfamily.</text>
</comment>
<comment type="catalytic activity">
    <reaction evidence="4">
        <text>L-glutaminyl-[peptide chain release factor] + S-adenosyl-L-methionine = N(5)-methyl-L-glutaminyl-[peptide chain release factor] + S-adenosyl-L-homocysteine + H(+)</text>
        <dbReference type="Rhea" id="RHEA:42896"/>
        <dbReference type="Rhea" id="RHEA-COMP:10271"/>
        <dbReference type="Rhea" id="RHEA-COMP:10272"/>
        <dbReference type="ChEBI" id="CHEBI:15378"/>
        <dbReference type="ChEBI" id="CHEBI:30011"/>
        <dbReference type="ChEBI" id="CHEBI:57856"/>
        <dbReference type="ChEBI" id="CHEBI:59789"/>
        <dbReference type="ChEBI" id="CHEBI:61891"/>
        <dbReference type="EC" id="2.1.1.297"/>
    </reaction>
</comment>
<comment type="function">
    <text evidence="4">Methylates the class 1 translation termination release factors RF1/PrfA and RF2/PrfB on the glutamine residue of the universally conserved GGQ motif.</text>
</comment>
<dbReference type="InterPro" id="IPR019874">
    <property type="entry name" value="RF_methyltr_PrmC"/>
</dbReference>
<name>A0ABU7LXC6_9PROT</name>
<dbReference type="RefSeq" id="WP_330195766.1">
    <property type="nucleotide sequence ID" value="NZ_JAZDRO010000002.1"/>
</dbReference>
<dbReference type="Gene3D" id="3.40.50.150">
    <property type="entry name" value="Vaccinia Virus protein VP39"/>
    <property type="match status" value="1"/>
</dbReference>
<protein>
    <recommendedName>
        <fullName evidence="4">Release factor glutamine methyltransferase</fullName>
        <shortName evidence="4">RF MTase</shortName>
        <ecNumber evidence="4">2.1.1.297</ecNumber>
    </recommendedName>
    <alternativeName>
        <fullName evidence="4">N5-glutamine methyltransferase PrmC</fullName>
    </alternativeName>
    <alternativeName>
        <fullName evidence="4">Protein-(glutamine-N5) MTase PrmC</fullName>
    </alternativeName>
    <alternativeName>
        <fullName evidence="4">Protein-glutamine N-methyltransferase PrmC</fullName>
    </alternativeName>
</protein>
<feature type="binding site" evidence="4">
    <location>
        <position position="123"/>
    </location>
    <ligand>
        <name>S-adenosyl-L-methionine</name>
        <dbReference type="ChEBI" id="CHEBI:59789"/>
    </ligand>
</feature>
<dbReference type="InterPro" id="IPR050320">
    <property type="entry name" value="N5-glutamine_MTase"/>
</dbReference>
<dbReference type="PANTHER" id="PTHR18895:SF74">
    <property type="entry name" value="MTRF1L RELEASE FACTOR GLUTAMINE METHYLTRANSFERASE"/>
    <property type="match status" value="1"/>
</dbReference>
<dbReference type="Gene3D" id="1.10.8.10">
    <property type="entry name" value="DNA helicase RuvA subunit, C-terminal domain"/>
    <property type="match status" value="1"/>
</dbReference>
<feature type="domain" description="Methyltransferase" evidence="5">
    <location>
        <begin position="92"/>
        <end position="223"/>
    </location>
</feature>
<gene>
    <name evidence="4 6" type="primary">prmC</name>
    <name evidence="6" type="ORF">V0U35_05990</name>
</gene>